<gene>
    <name evidence="14" type="ORF">GCM10011410_11440</name>
</gene>
<evidence type="ECO:0000256" key="5">
    <source>
        <dbReference type="ARBA" id="ARBA00023027"/>
    </source>
</evidence>
<dbReference type="InterPro" id="IPR036188">
    <property type="entry name" value="FAD/NAD-bd_sf"/>
</dbReference>
<comment type="caution">
    <text evidence="14">The sequence shown here is derived from an EMBL/GenBank/DDBJ whole genome shotgun (WGS) entry which is preliminary data.</text>
</comment>
<evidence type="ECO:0000256" key="9">
    <source>
        <dbReference type="PIRSR" id="PIRSR000350-3"/>
    </source>
</evidence>
<dbReference type="GO" id="GO:0050660">
    <property type="term" value="F:flavin adenine dinucleotide binding"/>
    <property type="evidence" value="ECO:0007669"/>
    <property type="project" value="TreeGrafter"/>
</dbReference>
<evidence type="ECO:0000256" key="10">
    <source>
        <dbReference type="PIRSR" id="PIRSR000350-4"/>
    </source>
</evidence>
<dbReference type="InterPro" id="IPR012999">
    <property type="entry name" value="Pyr_OxRdtase_I_AS"/>
</dbReference>
<sequence length="470" mass="50300">MEQFDIAIIGAGSGNMIINRKFADKKVAIIEADKFGGTCLNVGCIPTKMFVGSADAAQHVLGAERFNLSAQLNGVDWRGIVSRIFGRIDGNVAAAEQFRRDNDNVTVFKSHAHFVSDHVLELIDAGDEANSPAAVAEQRISADQIVIAAGGHAHIPDHLSQLPAVMDGSVVLHTSDDIMRIEQLPQRMVIIGSGFISAEFAHVFSSLGVEVTVVARADALLRRHDVAVSQQFTQCAVEQWDVRLNTTVIDIVATSDGARVVLSDGSAVECDSILVAAGRNPNTPGLGLHNTSIEIDEGGRVIVDEYQRTSAQGVWALGDISSHWQLKHVANHEARVVQHNLLNPQNLKAARHDAIPSGVFTSPQIATVGLTSAQAQELGLDVVESTVDYKEVAYGWALADPVGFCKVIVERSSGLIVGAHIVGAQATTLLQPIVQAMSFAVPAADLARGQYWIHPALTEVVENALLRVRL</sequence>
<evidence type="ECO:0000256" key="2">
    <source>
        <dbReference type="ARBA" id="ARBA00022630"/>
    </source>
</evidence>
<evidence type="ECO:0000256" key="3">
    <source>
        <dbReference type="ARBA" id="ARBA00022827"/>
    </source>
</evidence>
<reference evidence="14" key="1">
    <citation type="journal article" date="2014" name="Int. J. Syst. Evol. Microbiol.">
        <title>Complete genome sequence of Corynebacterium casei LMG S-19264T (=DSM 44701T), isolated from a smear-ripened cheese.</title>
        <authorList>
            <consortium name="US DOE Joint Genome Institute (JGI-PGF)"/>
            <person name="Walter F."/>
            <person name="Albersmeier A."/>
            <person name="Kalinowski J."/>
            <person name="Ruckert C."/>
        </authorList>
    </citation>
    <scope>NUCLEOTIDE SEQUENCE</scope>
    <source>
        <strain evidence="14">CGMCC 1.15478</strain>
    </source>
</reference>
<evidence type="ECO:0000313" key="14">
    <source>
        <dbReference type="EMBL" id="GGC60664.1"/>
    </source>
</evidence>
<evidence type="ECO:0000313" key="15">
    <source>
        <dbReference type="Proteomes" id="UP000641514"/>
    </source>
</evidence>
<dbReference type="SUPFAM" id="SSF55424">
    <property type="entry name" value="FAD/NAD-linked reductases, dimerisation (C-terminal) domain"/>
    <property type="match status" value="1"/>
</dbReference>
<keyword evidence="5 9" id="KW-0520">NAD</keyword>
<comment type="similarity">
    <text evidence="1 11">Belongs to the class-I pyridine nucleotide-disulfide oxidoreductase family.</text>
</comment>
<keyword evidence="15" id="KW-1185">Reference proteome</keyword>
<evidence type="ECO:0000259" key="12">
    <source>
        <dbReference type="Pfam" id="PF02852"/>
    </source>
</evidence>
<dbReference type="AlphaFoldDB" id="A0A916U4S1"/>
<keyword evidence="6" id="KW-1015">Disulfide bond</keyword>
<keyword evidence="3 9" id="KW-0274">FAD</keyword>
<dbReference type="NCBIfam" id="NF005884">
    <property type="entry name" value="PRK07846.1"/>
    <property type="match status" value="1"/>
</dbReference>
<dbReference type="Gene3D" id="3.30.390.30">
    <property type="match status" value="1"/>
</dbReference>
<keyword evidence="4 11" id="KW-0560">Oxidoreductase</keyword>
<evidence type="ECO:0000256" key="4">
    <source>
        <dbReference type="ARBA" id="ARBA00023002"/>
    </source>
</evidence>
<name>A0A916U4S1_9ACTN</name>
<dbReference type="GO" id="GO:0006103">
    <property type="term" value="P:2-oxoglutarate metabolic process"/>
    <property type="evidence" value="ECO:0007669"/>
    <property type="project" value="TreeGrafter"/>
</dbReference>
<protein>
    <submittedName>
        <fullName evidence="14">Mycothione reductase</fullName>
    </submittedName>
</protein>
<keyword evidence="7 11" id="KW-0676">Redox-active center</keyword>
<dbReference type="SUPFAM" id="SSF51905">
    <property type="entry name" value="FAD/NAD(P)-binding domain"/>
    <property type="match status" value="1"/>
</dbReference>
<dbReference type="PRINTS" id="PR00368">
    <property type="entry name" value="FADPNR"/>
</dbReference>
<accession>A0A916U4S1</accession>
<dbReference type="PANTHER" id="PTHR22912">
    <property type="entry name" value="DISULFIDE OXIDOREDUCTASE"/>
    <property type="match status" value="1"/>
</dbReference>
<dbReference type="Proteomes" id="UP000641514">
    <property type="component" value="Unassembled WGS sequence"/>
</dbReference>
<feature type="binding site" evidence="9">
    <location>
        <position position="278"/>
    </location>
    <ligand>
        <name>NAD(+)</name>
        <dbReference type="ChEBI" id="CHEBI:57540"/>
    </ligand>
</feature>
<dbReference type="PRINTS" id="PR00411">
    <property type="entry name" value="PNDRDTASEI"/>
</dbReference>
<evidence type="ECO:0000256" key="6">
    <source>
        <dbReference type="ARBA" id="ARBA00023157"/>
    </source>
</evidence>
<proteinExistence type="inferred from homology"/>
<dbReference type="InterPro" id="IPR016156">
    <property type="entry name" value="FAD/NAD-linked_Rdtase_dimer_sf"/>
</dbReference>
<dbReference type="InterPro" id="IPR001100">
    <property type="entry name" value="Pyr_nuc-diS_OxRdtase"/>
</dbReference>
<dbReference type="InterPro" id="IPR050151">
    <property type="entry name" value="Class-I_Pyr_Nuc-Dis_Oxidored"/>
</dbReference>
<dbReference type="PANTHER" id="PTHR22912:SF217">
    <property type="entry name" value="DIHYDROLIPOYL DEHYDROGENASE"/>
    <property type="match status" value="1"/>
</dbReference>
<feature type="active site" description="Proton acceptor" evidence="8">
    <location>
        <position position="454"/>
    </location>
</feature>
<feature type="binding site" evidence="9">
    <location>
        <position position="319"/>
    </location>
    <ligand>
        <name>FAD</name>
        <dbReference type="ChEBI" id="CHEBI:57692"/>
    </ligand>
</feature>
<feature type="binding site" evidence="9">
    <location>
        <begin position="192"/>
        <end position="199"/>
    </location>
    <ligand>
        <name>NAD(+)</name>
        <dbReference type="ChEBI" id="CHEBI:57540"/>
    </ligand>
</feature>
<organism evidence="14 15">
    <name type="scientific">Hoyosella rhizosphaerae</name>
    <dbReference type="NCBI Taxonomy" id="1755582"/>
    <lineage>
        <taxon>Bacteria</taxon>
        <taxon>Bacillati</taxon>
        <taxon>Actinomycetota</taxon>
        <taxon>Actinomycetes</taxon>
        <taxon>Mycobacteriales</taxon>
        <taxon>Hoyosellaceae</taxon>
        <taxon>Hoyosella</taxon>
    </lineage>
</organism>
<dbReference type="InterPro" id="IPR023753">
    <property type="entry name" value="FAD/NAD-binding_dom"/>
</dbReference>
<keyword evidence="9" id="KW-0547">Nucleotide-binding</keyword>
<dbReference type="PROSITE" id="PS00076">
    <property type="entry name" value="PYRIDINE_REDOX_1"/>
    <property type="match status" value="1"/>
</dbReference>
<dbReference type="Gene3D" id="3.50.50.60">
    <property type="entry name" value="FAD/NAD(P)-binding domain"/>
    <property type="match status" value="2"/>
</dbReference>
<keyword evidence="2 11" id="KW-0285">Flavoprotein</keyword>
<dbReference type="EMBL" id="BMJH01000001">
    <property type="protein sequence ID" value="GGC60664.1"/>
    <property type="molecule type" value="Genomic_DNA"/>
</dbReference>
<dbReference type="PIRSF" id="PIRSF000350">
    <property type="entry name" value="Mercury_reductase_MerA"/>
    <property type="match status" value="1"/>
</dbReference>
<feature type="domain" description="Pyridine nucleotide-disulphide oxidoreductase dimerisation" evidence="12">
    <location>
        <begin position="355"/>
        <end position="464"/>
    </location>
</feature>
<evidence type="ECO:0000256" key="8">
    <source>
        <dbReference type="PIRSR" id="PIRSR000350-2"/>
    </source>
</evidence>
<feature type="domain" description="FAD/NAD(P)-binding" evidence="13">
    <location>
        <begin position="4"/>
        <end position="334"/>
    </location>
</feature>
<dbReference type="InterPro" id="IPR004099">
    <property type="entry name" value="Pyr_nucl-diS_OxRdtase_dimer"/>
</dbReference>
<evidence type="ECO:0000256" key="11">
    <source>
        <dbReference type="RuleBase" id="RU003691"/>
    </source>
</evidence>
<reference evidence="14" key="2">
    <citation type="submission" date="2020-09" db="EMBL/GenBank/DDBJ databases">
        <authorList>
            <person name="Sun Q."/>
            <person name="Zhou Y."/>
        </authorList>
    </citation>
    <scope>NUCLEOTIDE SEQUENCE</scope>
    <source>
        <strain evidence="14">CGMCC 1.15478</strain>
    </source>
</reference>
<evidence type="ECO:0000256" key="7">
    <source>
        <dbReference type="ARBA" id="ARBA00023284"/>
    </source>
</evidence>
<dbReference type="RefSeq" id="WP_188671441.1">
    <property type="nucleotide sequence ID" value="NZ_BMJH01000001.1"/>
</dbReference>
<comment type="cofactor">
    <cofactor evidence="9">
        <name>FAD</name>
        <dbReference type="ChEBI" id="CHEBI:57692"/>
    </cofactor>
    <text evidence="9">Binds 1 FAD per subunit.</text>
</comment>
<dbReference type="Pfam" id="PF07992">
    <property type="entry name" value="Pyr_redox_2"/>
    <property type="match status" value="1"/>
</dbReference>
<feature type="binding site" evidence="9">
    <location>
        <position position="48"/>
    </location>
    <ligand>
        <name>FAD</name>
        <dbReference type="ChEBI" id="CHEBI:57692"/>
    </ligand>
</feature>
<feature type="disulfide bond" description="Redox-active" evidence="10">
    <location>
        <begin position="39"/>
        <end position="44"/>
    </location>
</feature>
<dbReference type="Pfam" id="PF02852">
    <property type="entry name" value="Pyr_redox_dim"/>
    <property type="match status" value="1"/>
</dbReference>
<evidence type="ECO:0000259" key="13">
    <source>
        <dbReference type="Pfam" id="PF07992"/>
    </source>
</evidence>
<evidence type="ECO:0000256" key="1">
    <source>
        <dbReference type="ARBA" id="ARBA00007532"/>
    </source>
</evidence>
<dbReference type="GO" id="GO:0004148">
    <property type="term" value="F:dihydrolipoyl dehydrogenase (NADH) activity"/>
    <property type="evidence" value="ECO:0007669"/>
    <property type="project" value="TreeGrafter"/>
</dbReference>